<dbReference type="AlphaFoldDB" id="A0A7Y4IPD3"/>
<dbReference type="GO" id="GO:0016788">
    <property type="term" value="F:hydrolase activity, acting on ester bonds"/>
    <property type="evidence" value="ECO:0007669"/>
    <property type="project" value="InterPro"/>
</dbReference>
<evidence type="ECO:0000259" key="2">
    <source>
        <dbReference type="Pfam" id="PF13392"/>
    </source>
</evidence>
<comment type="caution">
    <text evidence="3">The sequence shown here is derived from an EMBL/GenBank/DDBJ whole genome shotgun (WGS) entry which is preliminary data.</text>
</comment>
<name>A0A7Y4IPD3_MYXXA</name>
<dbReference type="InterPro" id="IPR010902">
    <property type="entry name" value="NUMOD4"/>
</dbReference>
<proteinExistence type="predicted"/>
<evidence type="ECO:0000313" key="3">
    <source>
        <dbReference type="EMBL" id="NOJ82300.1"/>
    </source>
</evidence>
<feature type="domain" description="HNH nuclease" evidence="2">
    <location>
        <begin position="74"/>
        <end position="116"/>
    </location>
</feature>
<dbReference type="InterPro" id="IPR003615">
    <property type="entry name" value="HNH_nuc"/>
</dbReference>
<dbReference type="RefSeq" id="WP_171444209.1">
    <property type="nucleotide sequence ID" value="NZ_JABFNS010000175.1"/>
</dbReference>
<gene>
    <name evidence="3" type="ORF">HNV28_28915</name>
</gene>
<dbReference type="Pfam" id="PF13392">
    <property type="entry name" value="HNH_3"/>
    <property type="match status" value="1"/>
</dbReference>
<evidence type="ECO:0000313" key="4">
    <source>
        <dbReference type="Proteomes" id="UP000533080"/>
    </source>
</evidence>
<dbReference type="Pfam" id="PF07463">
    <property type="entry name" value="NUMOD4"/>
    <property type="match status" value="1"/>
</dbReference>
<dbReference type="Gene3D" id="3.90.75.20">
    <property type="match status" value="1"/>
</dbReference>
<evidence type="ECO:0000259" key="1">
    <source>
        <dbReference type="Pfam" id="PF07463"/>
    </source>
</evidence>
<protein>
    <recommendedName>
        <fullName evidence="5">HNH endonuclease</fullName>
    </recommendedName>
</protein>
<feature type="domain" description="NUMOD4" evidence="1">
    <location>
        <begin position="11"/>
        <end position="63"/>
    </location>
</feature>
<dbReference type="Proteomes" id="UP000533080">
    <property type="component" value="Unassembled WGS sequence"/>
</dbReference>
<dbReference type="InterPro" id="IPR044925">
    <property type="entry name" value="His-Me_finger_sf"/>
</dbReference>
<dbReference type="SUPFAM" id="SSF54060">
    <property type="entry name" value="His-Me finger endonucleases"/>
    <property type="match status" value="1"/>
</dbReference>
<evidence type="ECO:0008006" key="5">
    <source>
        <dbReference type="Google" id="ProtNLM"/>
    </source>
</evidence>
<organism evidence="3 4">
    <name type="scientific">Myxococcus xanthus</name>
    <dbReference type="NCBI Taxonomy" id="34"/>
    <lineage>
        <taxon>Bacteria</taxon>
        <taxon>Pseudomonadati</taxon>
        <taxon>Myxococcota</taxon>
        <taxon>Myxococcia</taxon>
        <taxon>Myxococcales</taxon>
        <taxon>Cystobacterineae</taxon>
        <taxon>Myxococcaceae</taxon>
        <taxon>Myxococcus</taxon>
    </lineage>
</organism>
<accession>A0A7Y4IPD3</accession>
<dbReference type="EMBL" id="JABFNT010000121">
    <property type="protein sequence ID" value="NOJ82300.1"/>
    <property type="molecule type" value="Genomic_DNA"/>
</dbReference>
<sequence length="184" mass="20760">MSTPSLPLHDEEWRPVPGFDDWYEVSNLGRVRSWRTRAKLCCRADSPRVVPGRDRKGYRAVKLTHPVLGKVAVGVHHLVLAAFVGPRPHGLICDHINANRSDNRSDNLRWVSAPENIRHAAALGRMDGRPGARSHSPLTEEDVRKIRRLRFTGERLKSLAVRFGVSLTTVSNIGRGRTWKEIQP</sequence>
<reference evidence="3 4" key="1">
    <citation type="submission" date="2020-05" db="EMBL/GenBank/DDBJ databases">
        <authorList>
            <person name="Whitworth D."/>
        </authorList>
    </citation>
    <scope>NUCLEOTIDE SEQUENCE [LARGE SCALE GENOMIC DNA]</scope>
    <source>
        <strain evidence="3 4">AM005</strain>
    </source>
</reference>